<evidence type="ECO:0008006" key="4">
    <source>
        <dbReference type="Google" id="ProtNLM"/>
    </source>
</evidence>
<proteinExistence type="predicted"/>
<dbReference type="EMBL" id="JASPKY010000145">
    <property type="protein sequence ID" value="KAK9730532.1"/>
    <property type="molecule type" value="Genomic_DNA"/>
</dbReference>
<feature type="region of interest" description="Disordered" evidence="1">
    <location>
        <begin position="1"/>
        <end position="39"/>
    </location>
</feature>
<comment type="caution">
    <text evidence="2">The sequence shown here is derived from an EMBL/GenBank/DDBJ whole genome shotgun (WGS) entry which is preliminary data.</text>
</comment>
<reference evidence="2 3" key="1">
    <citation type="journal article" date="2024" name="BMC Genomics">
        <title>De novo assembly and annotation of Popillia japonica's genome with initial clues to its potential as an invasive pest.</title>
        <authorList>
            <person name="Cucini C."/>
            <person name="Boschi S."/>
            <person name="Funari R."/>
            <person name="Cardaioli E."/>
            <person name="Iannotti N."/>
            <person name="Marturano G."/>
            <person name="Paoli F."/>
            <person name="Bruttini M."/>
            <person name="Carapelli A."/>
            <person name="Frati F."/>
            <person name="Nardi F."/>
        </authorList>
    </citation>
    <scope>NUCLEOTIDE SEQUENCE [LARGE SCALE GENOMIC DNA]</scope>
    <source>
        <strain evidence="2">DMR45628</strain>
    </source>
</reference>
<name>A0AAW1L6Z6_POPJA</name>
<organism evidence="2 3">
    <name type="scientific">Popillia japonica</name>
    <name type="common">Japanese beetle</name>
    <dbReference type="NCBI Taxonomy" id="7064"/>
    <lineage>
        <taxon>Eukaryota</taxon>
        <taxon>Metazoa</taxon>
        <taxon>Ecdysozoa</taxon>
        <taxon>Arthropoda</taxon>
        <taxon>Hexapoda</taxon>
        <taxon>Insecta</taxon>
        <taxon>Pterygota</taxon>
        <taxon>Neoptera</taxon>
        <taxon>Endopterygota</taxon>
        <taxon>Coleoptera</taxon>
        <taxon>Polyphaga</taxon>
        <taxon>Scarabaeiformia</taxon>
        <taxon>Scarabaeidae</taxon>
        <taxon>Rutelinae</taxon>
        <taxon>Popillia</taxon>
    </lineage>
</organism>
<dbReference type="Proteomes" id="UP001458880">
    <property type="component" value="Unassembled WGS sequence"/>
</dbReference>
<accession>A0AAW1L6Z6</accession>
<dbReference type="AlphaFoldDB" id="A0AAW1L6Z6"/>
<evidence type="ECO:0000313" key="2">
    <source>
        <dbReference type="EMBL" id="KAK9730532.1"/>
    </source>
</evidence>
<evidence type="ECO:0000256" key="1">
    <source>
        <dbReference type="SAM" id="MobiDB-lite"/>
    </source>
</evidence>
<feature type="compositionally biased region" description="Acidic residues" evidence="1">
    <location>
        <begin position="29"/>
        <end position="39"/>
    </location>
</feature>
<keyword evidence="3" id="KW-1185">Reference proteome</keyword>
<protein>
    <recommendedName>
        <fullName evidence="4">MATH domain-containing protein</fullName>
    </recommendedName>
</protein>
<gene>
    <name evidence="2" type="ORF">QE152_g14418</name>
</gene>
<evidence type="ECO:0000313" key="3">
    <source>
        <dbReference type="Proteomes" id="UP001458880"/>
    </source>
</evidence>
<sequence>MKNNLKRKVFIDSSSSESDVELEKICNDSTDDSSSESDVELEKICNDSTDDSITEENEVPNESLSEGNFVLVKFYVAKIEKIENLDYYLTYLTKGLGWTFTYPEKNLDYYLTYLTKGLGWTFTYPEKKDDDVKKREDIVMKLPKPKISGGTERASRKFKFNVDLTDFSVYWCETIYSYPF</sequence>